<dbReference type="EMBL" id="LAZR01014025">
    <property type="protein sequence ID" value="KKM19289.1"/>
    <property type="molecule type" value="Genomic_DNA"/>
</dbReference>
<comment type="caution">
    <text evidence="1">The sequence shown here is derived from an EMBL/GenBank/DDBJ whole genome shotgun (WGS) entry which is preliminary data.</text>
</comment>
<evidence type="ECO:0000313" key="1">
    <source>
        <dbReference type="EMBL" id="KKM19289.1"/>
    </source>
</evidence>
<protein>
    <recommendedName>
        <fullName evidence="2">Homeodomain phBC6A51-type domain-containing protein</fullName>
    </recommendedName>
</protein>
<gene>
    <name evidence="1" type="ORF">LCGC14_1657170</name>
</gene>
<name>A0A0F9IHJ6_9ZZZZ</name>
<accession>A0A0F9IHJ6</accession>
<sequence length="143" mass="16263">MSETKAPSIRLPPKMEMAARLLADGVTQTKAAGHPDIRVTKQTMTRWCKRDDLRDRIEQLRTDLDHQAREILEGGQMKAAQTIVDAACGSLDEDPKVLNARLKAALYILDFLKVKKLPKRKDRIEQPIDELTEDEVDDLLSRE</sequence>
<evidence type="ECO:0008006" key="2">
    <source>
        <dbReference type="Google" id="ProtNLM"/>
    </source>
</evidence>
<organism evidence="1">
    <name type="scientific">marine sediment metagenome</name>
    <dbReference type="NCBI Taxonomy" id="412755"/>
    <lineage>
        <taxon>unclassified sequences</taxon>
        <taxon>metagenomes</taxon>
        <taxon>ecological metagenomes</taxon>
    </lineage>
</organism>
<proteinExistence type="predicted"/>
<dbReference type="AlphaFoldDB" id="A0A0F9IHJ6"/>
<reference evidence="1" key="1">
    <citation type="journal article" date="2015" name="Nature">
        <title>Complex archaea that bridge the gap between prokaryotes and eukaryotes.</title>
        <authorList>
            <person name="Spang A."/>
            <person name="Saw J.H."/>
            <person name="Jorgensen S.L."/>
            <person name="Zaremba-Niedzwiedzka K."/>
            <person name="Martijn J."/>
            <person name="Lind A.E."/>
            <person name="van Eijk R."/>
            <person name="Schleper C."/>
            <person name="Guy L."/>
            <person name="Ettema T.J."/>
        </authorList>
    </citation>
    <scope>NUCLEOTIDE SEQUENCE</scope>
</reference>